<reference evidence="1 2" key="1">
    <citation type="submission" date="2010-01" db="EMBL/GenBank/DDBJ databases">
        <authorList>
            <person name="Weinstock G."/>
            <person name="Sodergren E."/>
            <person name="Clifton S."/>
            <person name="Fulton L."/>
            <person name="Fulton B."/>
            <person name="Courtney L."/>
            <person name="Fronick C."/>
            <person name="Harrison M."/>
            <person name="Strong C."/>
            <person name="Farmer C."/>
            <person name="Delahaunty K."/>
            <person name="Markovic C."/>
            <person name="Hall O."/>
            <person name="Minx P."/>
            <person name="Tomlinson C."/>
            <person name="Mitreva M."/>
            <person name="Nelson J."/>
            <person name="Hou S."/>
            <person name="Wollam A."/>
            <person name="Pepin K.H."/>
            <person name="Johnson M."/>
            <person name="Bhonagiri V."/>
            <person name="Nash W.E."/>
            <person name="Warren W."/>
            <person name="Chinwalla A."/>
            <person name="Mardis E.R."/>
            <person name="Wilson R.K."/>
        </authorList>
    </citation>
    <scope>NUCLEOTIDE SEQUENCE [LARGE SCALE GENOMIC DNA]</scope>
    <source>
        <strain evidence="1 2">DSM 13479</strain>
    </source>
</reference>
<evidence type="ECO:0000313" key="2">
    <source>
        <dbReference type="Proteomes" id="UP000004968"/>
    </source>
</evidence>
<protein>
    <submittedName>
        <fullName evidence="1">Putative phage minor capsid protein</fullName>
    </submittedName>
</protein>
<organism evidence="1 2">
    <name type="scientific">Hungatella hathewayi DSM 13479</name>
    <dbReference type="NCBI Taxonomy" id="566550"/>
    <lineage>
        <taxon>Bacteria</taxon>
        <taxon>Bacillati</taxon>
        <taxon>Bacillota</taxon>
        <taxon>Clostridia</taxon>
        <taxon>Lachnospirales</taxon>
        <taxon>Lachnospiraceae</taxon>
        <taxon>Hungatella</taxon>
    </lineage>
</organism>
<gene>
    <name evidence="1" type="ORF">CLOSTHATH_05102</name>
</gene>
<dbReference type="Proteomes" id="UP000004968">
    <property type="component" value="Unassembled WGS sequence"/>
</dbReference>
<accession>D3ANA2</accession>
<dbReference type="AlphaFoldDB" id="D3ANA2"/>
<dbReference type="EMBL" id="ACIO01000508">
    <property type="protein sequence ID" value="EFC96690.1"/>
    <property type="molecule type" value="Genomic_DNA"/>
</dbReference>
<evidence type="ECO:0000313" key="1">
    <source>
        <dbReference type="EMBL" id="EFC96690.1"/>
    </source>
</evidence>
<comment type="caution">
    <text evidence="1">The sequence shown here is derived from an EMBL/GenBank/DDBJ whole genome shotgun (WGS) entry which is preliminary data.</text>
</comment>
<proteinExistence type="predicted"/>
<sequence>MFSIKTLKELFGQDIAISQDMISAIEKWGSMYRGQAPWVDEQVDSLQIEQGICREFANVCLNEMESSISVEPLDKIYQSAVRDLNENLQSGLALGSFCIKPLGEDKVEYITQERFIPLKFDARGRLTRVAFVDVKKVADYDYFIRFEVHTWEETRVLNIQNLAYRSSDMASIGRSVPLSMVPEWAELPENINYAGVERPDFGYYRNPIKNEVDGSPCGVSVYQSATNLIKKTDIQFGRLDWEFESGERVVHVDVTALQEAPTLGQDGRTRYEMPKLNKRLYRGLNLSGGSNGEELYKEYSPELRDQNIINGLNAYLRRIEFNVCLSYGDLSDVNDVDKTATEAKIAKKRKYNMVKAIQSNLKDCLEDLAYALAFYNGMTRSGYEFLCTFKDSILVDEEEERRQDRQDLAAGIMRPEEYRAKWYGETLEEAAKNLPEPAMVEE</sequence>
<name>D3ANA2_9FIRM</name>
<dbReference type="HOGENOM" id="CLU_042280_0_0_9"/>